<proteinExistence type="predicted"/>
<name>A0A285ZZQ6_9SPHI</name>
<reference evidence="2" key="1">
    <citation type="submission" date="2017-09" db="EMBL/GenBank/DDBJ databases">
        <authorList>
            <person name="Varghese N."/>
            <person name="Submissions S."/>
        </authorList>
    </citation>
    <scope>NUCLEOTIDE SEQUENCE [LARGE SCALE GENOMIC DNA]</scope>
    <source>
        <strain evidence="2">CGMCC 1.12803</strain>
    </source>
</reference>
<dbReference type="OrthoDB" id="768780at2"/>
<protein>
    <submittedName>
        <fullName evidence="1">Uncharacterized protein</fullName>
    </submittedName>
</protein>
<sequence>MKRNKILFGLAALVIAFGLIFTASAFKSKTSTKSFTYWQYEPGTMTGIRDASNYTPIAEPVEQPCESGEDLPCVLRVDESIDDEGKLDAYLNNLTTFPSDQDIVDHAIYKKLQD</sequence>
<accession>A0A285ZZQ6</accession>
<dbReference type="InterPro" id="IPR045391">
    <property type="entry name" value="DUF6520"/>
</dbReference>
<dbReference type="Pfam" id="PF20130">
    <property type="entry name" value="DUF6520"/>
    <property type="match status" value="1"/>
</dbReference>
<dbReference type="Proteomes" id="UP000219281">
    <property type="component" value="Unassembled WGS sequence"/>
</dbReference>
<gene>
    <name evidence="1" type="ORF">SAMN06297358_2102</name>
</gene>
<dbReference type="EMBL" id="OCMT01000002">
    <property type="protein sequence ID" value="SOD15127.1"/>
    <property type="molecule type" value="Genomic_DNA"/>
</dbReference>
<keyword evidence="2" id="KW-1185">Reference proteome</keyword>
<dbReference type="RefSeq" id="WP_097131622.1">
    <property type="nucleotide sequence ID" value="NZ_OCMT01000002.1"/>
</dbReference>
<organism evidence="1 2">
    <name type="scientific">Pedobacter xixiisoli</name>
    <dbReference type="NCBI Taxonomy" id="1476464"/>
    <lineage>
        <taxon>Bacteria</taxon>
        <taxon>Pseudomonadati</taxon>
        <taxon>Bacteroidota</taxon>
        <taxon>Sphingobacteriia</taxon>
        <taxon>Sphingobacteriales</taxon>
        <taxon>Sphingobacteriaceae</taxon>
        <taxon>Pedobacter</taxon>
    </lineage>
</organism>
<evidence type="ECO:0000313" key="2">
    <source>
        <dbReference type="Proteomes" id="UP000219281"/>
    </source>
</evidence>
<evidence type="ECO:0000313" key="1">
    <source>
        <dbReference type="EMBL" id="SOD15127.1"/>
    </source>
</evidence>
<dbReference type="AlphaFoldDB" id="A0A285ZZQ6"/>